<feature type="compositionally biased region" description="Basic and acidic residues" evidence="6">
    <location>
        <begin position="102"/>
        <end position="111"/>
    </location>
</feature>
<keyword evidence="3" id="KW-0963">Cytoplasm</keyword>
<feature type="compositionally biased region" description="Polar residues" evidence="6">
    <location>
        <begin position="65"/>
        <end position="75"/>
    </location>
</feature>
<dbReference type="SUPFAM" id="SSF81273">
    <property type="entry name" value="H-NS histone-like proteins"/>
    <property type="match status" value="1"/>
</dbReference>
<organism evidence="8 9">
    <name type="scientific">Melaminivora alkalimesophila</name>
    <dbReference type="NCBI Taxonomy" id="1165852"/>
    <lineage>
        <taxon>Bacteria</taxon>
        <taxon>Pseudomonadati</taxon>
        <taxon>Pseudomonadota</taxon>
        <taxon>Betaproteobacteria</taxon>
        <taxon>Burkholderiales</taxon>
        <taxon>Comamonadaceae</taxon>
        <taxon>Melaminivora</taxon>
    </lineage>
</organism>
<evidence type="ECO:0000256" key="3">
    <source>
        <dbReference type="ARBA" id="ARBA00022490"/>
    </source>
</evidence>
<comment type="similarity">
    <text evidence="2">Belongs to the histone-like protein H-NS family.</text>
</comment>
<dbReference type="GO" id="GO:0003677">
    <property type="term" value="F:DNA binding"/>
    <property type="evidence" value="ECO:0007669"/>
    <property type="project" value="UniProtKB-KW"/>
</dbReference>
<evidence type="ECO:0000256" key="2">
    <source>
        <dbReference type="ARBA" id="ARBA00010610"/>
    </source>
</evidence>
<dbReference type="PANTHER" id="PTHR38097">
    <property type="match status" value="1"/>
</dbReference>
<dbReference type="AlphaFoldDB" id="A0A317RKA0"/>
<reference evidence="8 9" key="1">
    <citation type="submission" date="2018-05" db="EMBL/GenBank/DDBJ databases">
        <title>Genomic Encyclopedia of Type Strains, Phase IV (KMG-IV): sequencing the most valuable type-strain genomes for metagenomic binning, comparative biology and taxonomic classification.</title>
        <authorList>
            <person name="Goeker M."/>
        </authorList>
    </citation>
    <scope>NUCLEOTIDE SEQUENCE [LARGE SCALE GENOMIC DNA]</scope>
    <source>
        <strain evidence="8 9">DSM 26006</strain>
    </source>
</reference>
<feature type="domain" description="DNA-binding protein H-NS-like C-terminal" evidence="7">
    <location>
        <begin position="72"/>
        <end position="111"/>
    </location>
</feature>
<dbReference type="Proteomes" id="UP000246483">
    <property type="component" value="Unassembled WGS sequence"/>
</dbReference>
<dbReference type="EMBL" id="QGUB01000001">
    <property type="protein sequence ID" value="PWW48880.1"/>
    <property type="molecule type" value="Genomic_DNA"/>
</dbReference>
<keyword evidence="5" id="KW-0175">Coiled coil</keyword>
<gene>
    <name evidence="8" type="ORF">DFR36_101389</name>
</gene>
<keyword evidence="9" id="KW-1185">Reference proteome</keyword>
<feature type="coiled-coil region" evidence="5">
    <location>
        <begin position="11"/>
        <end position="38"/>
    </location>
</feature>
<evidence type="ECO:0000256" key="1">
    <source>
        <dbReference type="ARBA" id="ARBA00004453"/>
    </source>
</evidence>
<dbReference type="GO" id="GO:0009295">
    <property type="term" value="C:nucleoid"/>
    <property type="evidence" value="ECO:0007669"/>
    <property type="project" value="UniProtKB-SubCell"/>
</dbReference>
<comment type="subcellular location">
    <subcellularLocation>
        <location evidence="1">Cytoplasm</location>
        <location evidence="1">Nucleoid</location>
    </subcellularLocation>
</comment>
<evidence type="ECO:0000256" key="4">
    <source>
        <dbReference type="ARBA" id="ARBA00023125"/>
    </source>
</evidence>
<evidence type="ECO:0000313" key="8">
    <source>
        <dbReference type="EMBL" id="PWW48880.1"/>
    </source>
</evidence>
<proteinExistence type="inferred from homology"/>
<accession>A0A317RKA0</accession>
<dbReference type="PANTHER" id="PTHR38097:SF2">
    <property type="entry name" value="DNA-BINDING PROTEIN STPA"/>
    <property type="match status" value="1"/>
</dbReference>
<evidence type="ECO:0000259" key="7">
    <source>
        <dbReference type="SMART" id="SM00528"/>
    </source>
</evidence>
<dbReference type="OrthoDB" id="5297879at2"/>
<evidence type="ECO:0000313" key="9">
    <source>
        <dbReference type="Proteomes" id="UP000246483"/>
    </source>
</evidence>
<evidence type="ECO:0000256" key="5">
    <source>
        <dbReference type="SAM" id="Coils"/>
    </source>
</evidence>
<protein>
    <submittedName>
        <fullName evidence="8">DNA-binding protein H-NS</fullName>
    </submittedName>
</protein>
<dbReference type="Gene3D" id="4.10.430.30">
    <property type="match status" value="1"/>
</dbReference>
<keyword evidence="4 8" id="KW-0238">DNA-binding</keyword>
<sequence>MHIHNVHLNSTVNQEASYRDLLKEREALEQRIKDARRRELSAAVAKVRELVAEFELTPQDVFPSGRSTRATSTAGTKVPPKYRNPATGQTWTGRGKPPRWIQNEDREKFAI</sequence>
<dbReference type="SMART" id="SM00528">
    <property type="entry name" value="HNS"/>
    <property type="match status" value="1"/>
</dbReference>
<dbReference type="Pfam" id="PF00816">
    <property type="entry name" value="Histone_HNS"/>
    <property type="match status" value="1"/>
</dbReference>
<dbReference type="InterPro" id="IPR027444">
    <property type="entry name" value="H-NS_C_dom"/>
</dbReference>
<name>A0A317RKA0_9BURK</name>
<feature type="region of interest" description="Disordered" evidence="6">
    <location>
        <begin position="61"/>
        <end position="111"/>
    </location>
</feature>
<evidence type="ECO:0000256" key="6">
    <source>
        <dbReference type="SAM" id="MobiDB-lite"/>
    </source>
</evidence>
<comment type="caution">
    <text evidence="8">The sequence shown here is derived from an EMBL/GenBank/DDBJ whole genome shotgun (WGS) entry which is preliminary data.</text>
</comment>